<accession>A0ABR1I414</accession>
<reference evidence="1 2" key="1">
    <citation type="journal article" date="2025" name="Microbiol. Resour. Announc.">
        <title>Draft genome sequences for Neonectria magnoliae and Neonectria punicea, canker pathogens of Liriodendron tulipifera and Acer saccharum in West Virginia.</title>
        <authorList>
            <person name="Petronek H.M."/>
            <person name="Kasson M.T."/>
            <person name="Metheny A.M."/>
            <person name="Stauder C.M."/>
            <person name="Lovett B."/>
            <person name="Lynch S.C."/>
            <person name="Garnas J.R."/>
            <person name="Kasson L.R."/>
            <person name="Stajich J.E."/>
        </authorList>
    </citation>
    <scope>NUCLEOTIDE SEQUENCE [LARGE SCALE GENOMIC DNA]</scope>
    <source>
        <strain evidence="1 2">NRRL 64651</strain>
    </source>
</reference>
<dbReference type="Proteomes" id="UP001498421">
    <property type="component" value="Unassembled WGS sequence"/>
</dbReference>
<evidence type="ECO:0000313" key="1">
    <source>
        <dbReference type="EMBL" id="KAK7427759.1"/>
    </source>
</evidence>
<dbReference type="EMBL" id="JAZAVK010000049">
    <property type="protein sequence ID" value="KAK7427759.1"/>
    <property type="molecule type" value="Genomic_DNA"/>
</dbReference>
<gene>
    <name evidence="1" type="ORF">QQZ08_005697</name>
</gene>
<name>A0ABR1I414_9HYPO</name>
<sequence length="211" mass="23256">MASSNALLPCPSWIWSNNSDIHAAKDRSWFGDDYTPLNSFVNDIMGGSTQVVGIGTVDLPTKTDPTKTGPRAHGILRLNNVLHAPGLLCNIIGRPVEDDYKIQDISSQSDQSGFIISRSNGRSVAYFKPLTRARFFEVRLSGPPVGPKVGPSPLNQQGIMLIHAFWPNSEREKFIALQAATDAATDGLTDAEKTWLKERYGGEYRFLKDYS</sequence>
<evidence type="ECO:0000313" key="2">
    <source>
        <dbReference type="Proteomes" id="UP001498421"/>
    </source>
</evidence>
<keyword evidence="2" id="KW-1185">Reference proteome</keyword>
<evidence type="ECO:0008006" key="3">
    <source>
        <dbReference type="Google" id="ProtNLM"/>
    </source>
</evidence>
<dbReference type="PANTHER" id="PTHR40628">
    <property type="entry name" value="CHROMO DOMAIN-CONTAINING PROTEIN"/>
    <property type="match status" value="1"/>
</dbReference>
<proteinExistence type="predicted"/>
<dbReference type="PANTHER" id="PTHR40628:SF1">
    <property type="entry name" value="CHROMO DOMAIN-CONTAINING PROTEIN"/>
    <property type="match status" value="1"/>
</dbReference>
<protein>
    <recommendedName>
        <fullName evidence="3">HNH nuclease domain-containing protein</fullName>
    </recommendedName>
</protein>
<organism evidence="1 2">
    <name type="scientific">Neonectria magnoliae</name>
    <dbReference type="NCBI Taxonomy" id="2732573"/>
    <lineage>
        <taxon>Eukaryota</taxon>
        <taxon>Fungi</taxon>
        <taxon>Dikarya</taxon>
        <taxon>Ascomycota</taxon>
        <taxon>Pezizomycotina</taxon>
        <taxon>Sordariomycetes</taxon>
        <taxon>Hypocreomycetidae</taxon>
        <taxon>Hypocreales</taxon>
        <taxon>Nectriaceae</taxon>
        <taxon>Neonectria</taxon>
    </lineage>
</organism>
<comment type="caution">
    <text evidence="1">The sequence shown here is derived from an EMBL/GenBank/DDBJ whole genome shotgun (WGS) entry which is preliminary data.</text>
</comment>